<dbReference type="EnsemblMetazoa" id="XM_050659591.1">
    <property type="protein sequence ID" value="XP_050515548.1"/>
    <property type="gene ID" value="LOC126890558"/>
</dbReference>
<evidence type="ECO:0000256" key="1">
    <source>
        <dbReference type="SAM" id="Phobius"/>
    </source>
</evidence>
<feature type="chain" id="PRO_5046925595" evidence="2">
    <location>
        <begin position="28"/>
        <end position="209"/>
    </location>
</feature>
<reference evidence="3" key="1">
    <citation type="submission" date="2025-05" db="UniProtKB">
        <authorList>
            <consortium name="EnsemblMetazoa"/>
        </authorList>
    </citation>
    <scope>IDENTIFICATION</scope>
</reference>
<keyword evidence="1" id="KW-0812">Transmembrane</keyword>
<proteinExistence type="predicted"/>
<feature type="signal peptide" evidence="2">
    <location>
        <begin position="1"/>
        <end position="27"/>
    </location>
</feature>
<evidence type="ECO:0000313" key="3">
    <source>
        <dbReference type="EnsemblMetazoa" id="XP_050515548.1"/>
    </source>
</evidence>
<feature type="transmembrane region" description="Helical" evidence="1">
    <location>
        <begin position="189"/>
        <end position="207"/>
    </location>
</feature>
<keyword evidence="1" id="KW-0472">Membrane</keyword>
<organism evidence="3 4">
    <name type="scientific">Diabrotica virgifera virgifera</name>
    <name type="common">western corn rootworm</name>
    <dbReference type="NCBI Taxonomy" id="50390"/>
    <lineage>
        <taxon>Eukaryota</taxon>
        <taxon>Metazoa</taxon>
        <taxon>Ecdysozoa</taxon>
        <taxon>Arthropoda</taxon>
        <taxon>Hexapoda</taxon>
        <taxon>Insecta</taxon>
        <taxon>Pterygota</taxon>
        <taxon>Neoptera</taxon>
        <taxon>Endopterygota</taxon>
        <taxon>Coleoptera</taxon>
        <taxon>Polyphaga</taxon>
        <taxon>Cucujiformia</taxon>
        <taxon>Chrysomeloidea</taxon>
        <taxon>Chrysomelidae</taxon>
        <taxon>Galerucinae</taxon>
        <taxon>Diabroticina</taxon>
        <taxon>Diabroticites</taxon>
        <taxon>Diabrotica</taxon>
    </lineage>
</organism>
<evidence type="ECO:0000313" key="4">
    <source>
        <dbReference type="Proteomes" id="UP001652700"/>
    </source>
</evidence>
<keyword evidence="1" id="KW-1133">Transmembrane helix</keyword>
<dbReference type="RefSeq" id="XP_050515548.1">
    <property type="nucleotide sequence ID" value="XM_050659591.1"/>
</dbReference>
<dbReference type="GeneID" id="126890558"/>
<keyword evidence="4" id="KW-1185">Reference proteome</keyword>
<dbReference type="Proteomes" id="UP001652700">
    <property type="component" value="Unplaced"/>
</dbReference>
<evidence type="ECO:0000256" key="2">
    <source>
        <dbReference type="SAM" id="SignalP"/>
    </source>
</evidence>
<protein>
    <submittedName>
        <fullName evidence="3">Uncharacterized protein</fullName>
    </submittedName>
</protein>
<accession>A0ABM5KZD4</accession>
<sequence length="209" mass="24038">MSIMSYPVLCCFVIIALLVIVFLDNQARDDGTITEDLCTLIQNKNNPFFRISKEGRNIYTGPVEAYDILGDTVIFINNQEVKTSSEEHYVYVIFLKEPAINGLSIKEKEFNVNDIEIGDLSLLELNVKKINANLLEKKLETSFNRYKRECKSGNEEKVTEEINEIKRLLNEFKISIRMEQYQQNSTSKVFPIIIVAVVAIIFFPFCVGY</sequence>
<keyword evidence="2" id="KW-0732">Signal</keyword>
<name>A0ABM5KZD4_DIAVI</name>